<organism evidence="4 5">
    <name type="scientific">Capsicum annuum</name>
    <name type="common">Capsicum pepper</name>
    <dbReference type="NCBI Taxonomy" id="4072"/>
    <lineage>
        <taxon>Eukaryota</taxon>
        <taxon>Viridiplantae</taxon>
        <taxon>Streptophyta</taxon>
        <taxon>Embryophyta</taxon>
        <taxon>Tracheophyta</taxon>
        <taxon>Spermatophyta</taxon>
        <taxon>Magnoliopsida</taxon>
        <taxon>eudicotyledons</taxon>
        <taxon>Gunneridae</taxon>
        <taxon>Pentapetalae</taxon>
        <taxon>asterids</taxon>
        <taxon>lamiids</taxon>
        <taxon>Solanales</taxon>
        <taxon>Solanaceae</taxon>
        <taxon>Solanoideae</taxon>
        <taxon>Capsiceae</taxon>
        <taxon>Capsicum</taxon>
    </lineage>
</organism>
<reference evidence="4 5" key="1">
    <citation type="journal article" date="2014" name="Nat. Genet.">
        <title>Genome sequence of the hot pepper provides insights into the evolution of pungency in Capsicum species.</title>
        <authorList>
            <person name="Kim S."/>
            <person name="Park M."/>
            <person name="Yeom S.I."/>
            <person name="Kim Y.M."/>
            <person name="Lee J.M."/>
            <person name="Lee H.A."/>
            <person name="Seo E."/>
            <person name="Choi J."/>
            <person name="Cheong K."/>
            <person name="Kim K.T."/>
            <person name="Jung K."/>
            <person name="Lee G.W."/>
            <person name="Oh S.K."/>
            <person name="Bae C."/>
            <person name="Kim S.B."/>
            <person name="Lee H.Y."/>
            <person name="Kim S.Y."/>
            <person name="Kim M.S."/>
            <person name="Kang B.C."/>
            <person name="Jo Y.D."/>
            <person name="Yang H.B."/>
            <person name="Jeong H.J."/>
            <person name="Kang W.H."/>
            <person name="Kwon J.K."/>
            <person name="Shin C."/>
            <person name="Lim J.Y."/>
            <person name="Park J.H."/>
            <person name="Huh J.H."/>
            <person name="Kim J.S."/>
            <person name="Kim B.D."/>
            <person name="Cohen O."/>
            <person name="Paran I."/>
            <person name="Suh M.C."/>
            <person name="Lee S.B."/>
            <person name="Kim Y.K."/>
            <person name="Shin Y."/>
            <person name="Noh S.J."/>
            <person name="Park J."/>
            <person name="Seo Y.S."/>
            <person name="Kwon S.Y."/>
            <person name="Kim H.A."/>
            <person name="Park J.M."/>
            <person name="Kim H.J."/>
            <person name="Choi S.B."/>
            <person name="Bosland P.W."/>
            <person name="Reeves G."/>
            <person name="Jo S.H."/>
            <person name="Lee B.W."/>
            <person name="Cho H.T."/>
            <person name="Choi H.S."/>
            <person name="Lee M.S."/>
            <person name="Yu Y."/>
            <person name="Do Choi Y."/>
            <person name="Park B.S."/>
            <person name="van Deynze A."/>
            <person name="Ashrafi H."/>
            <person name="Hill T."/>
            <person name="Kim W.T."/>
            <person name="Pai H.S."/>
            <person name="Ahn H.K."/>
            <person name="Yeam I."/>
            <person name="Giovannoni J.J."/>
            <person name="Rose J.K."/>
            <person name="Sorensen I."/>
            <person name="Lee S.J."/>
            <person name="Kim R.W."/>
            <person name="Choi I.Y."/>
            <person name="Choi B.S."/>
            <person name="Lim J.S."/>
            <person name="Lee Y.H."/>
            <person name="Choi D."/>
        </authorList>
    </citation>
    <scope>NUCLEOTIDE SEQUENCE [LARGE SCALE GENOMIC DNA]</scope>
    <source>
        <strain evidence="5">cv. CM334</strain>
    </source>
</reference>
<dbReference type="Proteomes" id="UP000222542">
    <property type="component" value="Unassembled WGS sequence"/>
</dbReference>
<dbReference type="Gramene" id="PHT68745">
    <property type="protein sequence ID" value="PHT68745"/>
    <property type="gene ID" value="T459_28232"/>
</dbReference>
<feature type="domain" description="Peptidase A1" evidence="3">
    <location>
        <begin position="1"/>
        <end position="310"/>
    </location>
</feature>
<feature type="transmembrane region" description="Helical" evidence="2">
    <location>
        <begin position="245"/>
        <end position="269"/>
    </location>
</feature>
<dbReference type="PANTHER" id="PTHR13683:SF882">
    <property type="entry name" value="PROTEIN ASPARTIC PROTEASE IN GUARD CELL 1-LIKE"/>
    <property type="match status" value="1"/>
</dbReference>
<keyword evidence="2" id="KW-1133">Transmembrane helix</keyword>
<dbReference type="InterPro" id="IPR021109">
    <property type="entry name" value="Peptidase_aspartic_dom_sf"/>
</dbReference>
<dbReference type="Pfam" id="PF14543">
    <property type="entry name" value="TAXi_N"/>
    <property type="match status" value="1"/>
</dbReference>
<keyword evidence="5" id="KW-1185">Reference proteome</keyword>
<dbReference type="EMBL" id="AYRZ02000011">
    <property type="protein sequence ID" value="PHT68745.1"/>
    <property type="molecule type" value="Genomic_DNA"/>
</dbReference>
<sequence>MSSTYQTVKCDKACPCDLKRQQCIYERWYAEMSSSFGLLGENVISFGNLKTGDLYSQCANGIMGLGRGDVSIVDQLVEKYVISDSFSLCYGGMDFGGGVMVLGGINPPAHMVFTKSDFGMLGLLLTNTLDKSYAFTLVSDDNSPYYNIELKEILVAGKPLKINPRVFGGKYGTILDSGTTCAYLPEAAFIAFKSVVMKEFHSLKQIKGADPSFNDICSGVGCDMSLLAKNFLPIDMVFRDGNKLILFRFLFFLLLHFKVRGAYCIGIFPNGKNLPSLLRGTFHYLTRFFFLTFLLLKHACFYLQRESLFATLL</sequence>
<comment type="caution">
    <text evidence="4">The sequence shown here is derived from an EMBL/GenBank/DDBJ whole genome shotgun (WGS) entry which is preliminary data.</text>
</comment>
<dbReference type="InterPro" id="IPR032861">
    <property type="entry name" value="TAXi_N"/>
</dbReference>
<dbReference type="PANTHER" id="PTHR13683">
    <property type="entry name" value="ASPARTYL PROTEASES"/>
    <property type="match status" value="1"/>
</dbReference>
<evidence type="ECO:0000313" key="4">
    <source>
        <dbReference type="EMBL" id="PHT68745.1"/>
    </source>
</evidence>
<dbReference type="SUPFAM" id="SSF50630">
    <property type="entry name" value="Acid proteases"/>
    <property type="match status" value="1"/>
</dbReference>
<keyword evidence="2" id="KW-0812">Transmembrane</keyword>
<evidence type="ECO:0000256" key="2">
    <source>
        <dbReference type="SAM" id="Phobius"/>
    </source>
</evidence>
<dbReference type="GO" id="GO:0006508">
    <property type="term" value="P:proteolysis"/>
    <property type="evidence" value="ECO:0007669"/>
    <property type="project" value="InterPro"/>
</dbReference>
<proteinExistence type="inferred from homology"/>
<evidence type="ECO:0000259" key="3">
    <source>
        <dbReference type="PROSITE" id="PS51767"/>
    </source>
</evidence>
<name>A0A2G2YG95_CAPAN</name>
<dbReference type="InterPro" id="IPR001461">
    <property type="entry name" value="Aspartic_peptidase_A1"/>
</dbReference>
<dbReference type="InterPro" id="IPR033121">
    <property type="entry name" value="PEPTIDASE_A1"/>
</dbReference>
<evidence type="ECO:0000313" key="5">
    <source>
        <dbReference type="Proteomes" id="UP000222542"/>
    </source>
</evidence>
<reference evidence="4 5" key="2">
    <citation type="journal article" date="2017" name="Genome Biol.">
        <title>New reference genome sequences of hot pepper reveal the massive evolution of plant disease-resistance genes by retroduplication.</title>
        <authorList>
            <person name="Kim S."/>
            <person name="Park J."/>
            <person name="Yeom S.I."/>
            <person name="Kim Y.M."/>
            <person name="Seo E."/>
            <person name="Kim K.T."/>
            <person name="Kim M.S."/>
            <person name="Lee J.M."/>
            <person name="Cheong K."/>
            <person name="Shin H.S."/>
            <person name="Kim S.B."/>
            <person name="Han K."/>
            <person name="Lee J."/>
            <person name="Park M."/>
            <person name="Lee H.A."/>
            <person name="Lee H.Y."/>
            <person name="Lee Y."/>
            <person name="Oh S."/>
            <person name="Lee J.H."/>
            <person name="Choi E."/>
            <person name="Choi E."/>
            <person name="Lee S.E."/>
            <person name="Jeon J."/>
            <person name="Kim H."/>
            <person name="Choi G."/>
            <person name="Song H."/>
            <person name="Lee J."/>
            <person name="Lee S.C."/>
            <person name="Kwon J.K."/>
            <person name="Lee H.Y."/>
            <person name="Koo N."/>
            <person name="Hong Y."/>
            <person name="Kim R.W."/>
            <person name="Kang W.H."/>
            <person name="Huh J.H."/>
            <person name="Kang B.C."/>
            <person name="Yang T.J."/>
            <person name="Lee Y.H."/>
            <person name="Bennetzen J.L."/>
            <person name="Choi D."/>
        </authorList>
    </citation>
    <scope>NUCLEOTIDE SEQUENCE [LARGE SCALE GENOMIC DNA]</scope>
    <source>
        <strain evidence="5">cv. CM334</strain>
    </source>
</reference>
<keyword evidence="2" id="KW-0472">Membrane</keyword>
<dbReference type="InterPro" id="IPR032799">
    <property type="entry name" value="TAXi_C"/>
</dbReference>
<dbReference type="STRING" id="4072.A0A2G2YG95"/>
<evidence type="ECO:0000256" key="1">
    <source>
        <dbReference type="ARBA" id="ARBA00007447"/>
    </source>
</evidence>
<dbReference type="PROSITE" id="PS51767">
    <property type="entry name" value="PEPTIDASE_A1"/>
    <property type="match status" value="1"/>
</dbReference>
<dbReference type="OMA" id="YEVISHR"/>
<dbReference type="GO" id="GO:0004190">
    <property type="term" value="F:aspartic-type endopeptidase activity"/>
    <property type="evidence" value="ECO:0007669"/>
    <property type="project" value="InterPro"/>
</dbReference>
<dbReference type="Pfam" id="PF14541">
    <property type="entry name" value="TAXi_C"/>
    <property type="match status" value="1"/>
</dbReference>
<dbReference type="Gene3D" id="2.40.70.10">
    <property type="entry name" value="Acid Proteases"/>
    <property type="match status" value="2"/>
</dbReference>
<dbReference type="AlphaFoldDB" id="A0A2G2YG95"/>
<comment type="similarity">
    <text evidence="1">Belongs to the peptidase A1 family.</text>
</comment>
<feature type="transmembrane region" description="Helical" evidence="2">
    <location>
        <begin position="281"/>
        <end position="303"/>
    </location>
</feature>
<gene>
    <name evidence="4" type="ORF">T459_28232</name>
</gene>
<protein>
    <recommendedName>
        <fullName evidence="3">Peptidase A1 domain-containing protein</fullName>
    </recommendedName>
</protein>
<accession>A0A2G2YG95</accession>